<accession>A0A8J2ZL98</accession>
<dbReference type="EMBL" id="BMJV01000005">
    <property type="protein sequence ID" value="GGG77382.1"/>
    <property type="molecule type" value="Genomic_DNA"/>
</dbReference>
<comment type="caution">
    <text evidence="2">The sequence shown here is derived from an EMBL/GenBank/DDBJ whole genome shotgun (WGS) entry which is preliminary data.</text>
</comment>
<protein>
    <submittedName>
        <fullName evidence="2">Uncharacterized protein</fullName>
    </submittedName>
</protein>
<evidence type="ECO:0000313" key="2">
    <source>
        <dbReference type="EMBL" id="GGG77382.1"/>
    </source>
</evidence>
<reference evidence="2" key="1">
    <citation type="journal article" date="2014" name="Int. J. Syst. Evol. Microbiol.">
        <title>Complete genome sequence of Corynebacterium casei LMG S-19264T (=DSM 44701T), isolated from a smear-ripened cheese.</title>
        <authorList>
            <consortium name="US DOE Joint Genome Institute (JGI-PGF)"/>
            <person name="Walter F."/>
            <person name="Albersmeier A."/>
            <person name="Kalinowski J."/>
            <person name="Ruckert C."/>
        </authorList>
    </citation>
    <scope>NUCLEOTIDE SEQUENCE</scope>
    <source>
        <strain evidence="2">CGMCC 1.15762</strain>
    </source>
</reference>
<evidence type="ECO:0000256" key="1">
    <source>
        <dbReference type="SAM" id="MobiDB-lite"/>
    </source>
</evidence>
<feature type="region of interest" description="Disordered" evidence="1">
    <location>
        <begin position="1"/>
        <end position="22"/>
    </location>
</feature>
<reference evidence="2" key="2">
    <citation type="submission" date="2020-09" db="EMBL/GenBank/DDBJ databases">
        <authorList>
            <person name="Sun Q."/>
            <person name="Zhou Y."/>
        </authorList>
    </citation>
    <scope>NUCLEOTIDE SEQUENCE</scope>
    <source>
        <strain evidence="2">CGMCC 1.15762</strain>
    </source>
</reference>
<proteinExistence type="predicted"/>
<name>A0A8J2ZL98_9RHOB</name>
<dbReference type="AlphaFoldDB" id="A0A8J2ZL98"/>
<organism evidence="2 3">
    <name type="scientific">Salipiger pallidus</name>
    <dbReference type="NCBI Taxonomy" id="1775170"/>
    <lineage>
        <taxon>Bacteria</taxon>
        <taxon>Pseudomonadati</taxon>
        <taxon>Pseudomonadota</taxon>
        <taxon>Alphaproteobacteria</taxon>
        <taxon>Rhodobacterales</taxon>
        <taxon>Roseobacteraceae</taxon>
        <taxon>Salipiger</taxon>
    </lineage>
</organism>
<evidence type="ECO:0000313" key="3">
    <source>
        <dbReference type="Proteomes" id="UP000617145"/>
    </source>
</evidence>
<gene>
    <name evidence="2" type="ORF">GCM10011415_27840</name>
</gene>
<keyword evidence="3" id="KW-1185">Reference proteome</keyword>
<sequence length="86" mass="9080">MRRVRERVAEMDEAARAGRSHPLAVPTAEIGAADTESRFGGLADAALARRGLLVDAGSRSKLLERVAVAMENVTRANGARASGDYS</sequence>
<dbReference type="Proteomes" id="UP000617145">
    <property type="component" value="Unassembled WGS sequence"/>
</dbReference>
<feature type="compositionally biased region" description="Basic and acidic residues" evidence="1">
    <location>
        <begin position="1"/>
        <end position="16"/>
    </location>
</feature>